<evidence type="ECO:0000313" key="5">
    <source>
        <dbReference type="Proteomes" id="UP000245768"/>
    </source>
</evidence>
<dbReference type="AlphaFoldDB" id="A0A316YSM1"/>
<dbReference type="OrthoDB" id="199930at2759"/>
<feature type="compositionally biased region" description="Acidic residues" evidence="3">
    <location>
        <begin position="705"/>
        <end position="724"/>
    </location>
</feature>
<accession>A0A316YSM1</accession>
<comment type="subcellular location">
    <subcellularLocation>
        <location evidence="1">Cytoplasm</location>
    </subcellularLocation>
</comment>
<feature type="region of interest" description="Disordered" evidence="3">
    <location>
        <begin position="591"/>
        <end position="615"/>
    </location>
</feature>
<keyword evidence="2" id="KW-0963">Cytoplasm</keyword>
<feature type="region of interest" description="Disordered" evidence="3">
    <location>
        <begin position="337"/>
        <end position="361"/>
    </location>
</feature>
<dbReference type="EMBL" id="KZ819635">
    <property type="protein sequence ID" value="PWN92550.1"/>
    <property type="molecule type" value="Genomic_DNA"/>
</dbReference>
<feature type="compositionally biased region" description="Basic and acidic residues" evidence="3">
    <location>
        <begin position="207"/>
        <end position="219"/>
    </location>
</feature>
<gene>
    <name evidence="4" type="ORF">FA10DRAFT_301017</name>
</gene>
<name>A0A316YSM1_9BASI</name>
<dbReference type="PANTHER" id="PTHR45994">
    <property type="entry name" value="FI21225P1"/>
    <property type="match status" value="1"/>
</dbReference>
<organism evidence="4 5">
    <name type="scientific">Acaromyces ingoldii</name>
    <dbReference type="NCBI Taxonomy" id="215250"/>
    <lineage>
        <taxon>Eukaryota</taxon>
        <taxon>Fungi</taxon>
        <taxon>Dikarya</taxon>
        <taxon>Basidiomycota</taxon>
        <taxon>Ustilaginomycotina</taxon>
        <taxon>Exobasidiomycetes</taxon>
        <taxon>Exobasidiales</taxon>
        <taxon>Cryptobasidiaceae</taxon>
        <taxon>Acaromyces</taxon>
    </lineage>
</organism>
<dbReference type="InterPro" id="IPR011989">
    <property type="entry name" value="ARM-like"/>
</dbReference>
<dbReference type="PANTHER" id="PTHR45994:SF1">
    <property type="entry name" value="FI21225P1"/>
    <property type="match status" value="1"/>
</dbReference>
<dbReference type="STRING" id="215250.A0A316YSM1"/>
<keyword evidence="5" id="KW-1185">Reference proteome</keyword>
<evidence type="ECO:0000256" key="1">
    <source>
        <dbReference type="ARBA" id="ARBA00004496"/>
    </source>
</evidence>
<dbReference type="RefSeq" id="XP_025379748.1">
    <property type="nucleotide sequence ID" value="XM_025524915.1"/>
</dbReference>
<dbReference type="SUPFAM" id="SSF48371">
    <property type="entry name" value="ARM repeat"/>
    <property type="match status" value="1"/>
</dbReference>
<evidence type="ECO:0008006" key="6">
    <source>
        <dbReference type="Google" id="ProtNLM"/>
    </source>
</evidence>
<dbReference type="GeneID" id="37046831"/>
<reference evidence="4 5" key="1">
    <citation type="journal article" date="2018" name="Mol. Biol. Evol.">
        <title>Broad Genomic Sampling Reveals a Smut Pathogenic Ancestry of the Fungal Clade Ustilaginomycotina.</title>
        <authorList>
            <person name="Kijpornyongpan T."/>
            <person name="Mondo S.J."/>
            <person name="Barry K."/>
            <person name="Sandor L."/>
            <person name="Lee J."/>
            <person name="Lipzen A."/>
            <person name="Pangilinan J."/>
            <person name="LaButti K."/>
            <person name="Hainaut M."/>
            <person name="Henrissat B."/>
            <person name="Grigoriev I.V."/>
            <person name="Spatafora J.W."/>
            <person name="Aime M.C."/>
        </authorList>
    </citation>
    <scope>NUCLEOTIDE SEQUENCE [LARGE SCALE GENOMIC DNA]</scope>
    <source>
        <strain evidence="4 5">MCA 4198</strain>
    </source>
</reference>
<dbReference type="Proteomes" id="UP000245768">
    <property type="component" value="Unassembled WGS sequence"/>
</dbReference>
<dbReference type="InterPro" id="IPR016024">
    <property type="entry name" value="ARM-type_fold"/>
</dbReference>
<protein>
    <recommendedName>
        <fullName evidence="6">UNC-45/Cro1/She4 central domain-containing protein</fullName>
    </recommendedName>
</protein>
<dbReference type="Gene3D" id="1.25.10.10">
    <property type="entry name" value="Leucine-rich Repeat Variant"/>
    <property type="match status" value="1"/>
</dbReference>
<dbReference type="GO" id="GO:0051879">
    <property type="term" value="F:Hsp90 protein binding"/>
    <property type="evidence" value="ECO:0007669"/>
    <property type="project" value="TreeGrafter"/>
</dbReference>
<dbReference type="GO" id="GO:0005737">
    <property type="term" value="C:cytoplasm"/>
    <property type="evidence" value="ECO:0007669"/>
    <property type="project" value="UniProtKB-SubCell"/>
</dbReference>
<evidence type="ECO:0000256" key="2">
    <source>
        <dbReference type="ARBA" id="ARBA00022490"/>
    </source>
</evidence>
<feature type="region of interest" description="Disordered" evidence="3">
    <location>
        <begin position="695"/>
        <end position="724"/>
    </location>
</feature>
<dbReference type="InParanoid" id="A0A316YSM1"/>
<feature type="region of interest" description="Disordered" evidence="3">
    <location>
        <begin position="207"/>
        <end position="230"/>
    </location>
</feature>
<evidence type="ECO:0000313" key="4">
    <source>
        <dbReference type="EMBL" id="PWN92550.1"/>
    </source>
</evidence>
<proteinExistence type="predicted"/>
<feature type="compositionally biased region" description="Acidic residues" evidence="3">
    <location>
        <begin position="220"/>
        <end position="230"/>
    </location>
</feature>
<evidence type="ECO:0000256" key="3">
    <source>
        <dbReference type="SAM" id="MobiDB-lite"/>
    </source>
</evidence>
<sequence>MDSLTASLASAELSAPSPADLVAAFGPRSDAHRRTLAQIHLAQTGVDTALRARLAALLSSSSSGSDFGDEDGIMAALRLVAALYGSRPDEAHALLLPAHDGGPLDGGLVVRSIDDDRLGLALAEVLCAASGHGPSRKELLERNRRRAPVQASKIVEVGSEEDGASAAGVPVGEWLRTWVDRAELQDGQARVVGLLCALTLEKMRRGGKEKEADNKAVESKEEEGEEGDEETLYQLARRFLVVGVATKSDEKSDSDERARMASVEALTYLSLGSAFRQRVADDTDLLRGLVVAVLRACQAKPPDTALQYGVATVLLHLVAFKPVATAEERQMARLRRMANAEKRASQKQAQANEEEDGDGEHNELLEAPAVRARINRAVECGAVAAITAMSTVRPLSSALTATAAQAMLAMTTPQDRAQRGRIVQQGGARALFLLLASSSSSSRTTKDDGATKRTAAQSLAHLLIDLDPRLVLRDDATSAVAPLGALFMSAASSTLQRFEACLALTNLASLSEDVCASVARFTQPLHAVLPATGGFRGAGTAESKDGDKASIGLLALLDERLFFEDNAMARRACVELACNLAAGPHAFSHWSGEALGPDAAQPQQQQHDDDSDEERRQRWTHLVVALCAYAPTASSQADQGNSGSGETTKAMRLAAGGLLAMLSESSAVCARIAKLRTTTVNLLVRLVWPGVPPRIREVGEVGDGGGDDGEEEEEEEDRAGERDEWDEGLALRGLTILANVAEHAPTCRGSLLVGAGLVDALEALMASSQVGDAAQLVAMAKQVYDQLQFK</sequence>